<dbReference type="RefSeq" id="XP_027090207.2">
    <property type="nucleotide sequence ID" value="XM_027234406.2"/>
</dbReference>
<dbReference type="PANTHER" id="PTHR31444">
    <property type="entry name" value="OS11G0490100 PROTEIN"/>
    <property type="match status" value="1"/>
</dbReference>
<dbReference type="OrthoDB" id="1896682at2759"/>
<accession>A0A6P6UKD7</accession>
<dbReference type="NCBIfam" id="TIGR01627">
    <property type="entry name" value="A_thal_3515"/>
    <property type="match status" value="1"/>
</dbReference>
<evidence type="ECO:0000256" key="4">
    <source>
        <dbReference type="ARBA" id="ARBA00023136"/>
    </source>
</evidence>
<protein>
    <submittedName>
        <fullName evidence="7">Glucuronoxylan 4-O-methyltransferase 1-like</fullName>
    </submittedName>
</protein>
<evidence type="ECO:0000256" key="2">
    <source>
        <dbReference type="ARBA" id="ARBA00022692"/>
    </source>
</evidence>
<name>A0A6P6UKD7_COFAR</name>
<dbReference type="GeneID" id="113711231"/>
<feature type="transmembrane region" description="Helical" evidence="5">
    <location>
        <begin position="41"/>
        <end position="62"/>
    </location>
</feature>
<keyword evidence="2 5" id="KW-0812">Transmembrane</keyword>
<reference evidence="6" key="1">
    <citation type="journal article" date="2025" name="Foods">
        <title>Unveiling the Microbial Signatures of Arabica Coffee Cherries: Insights into Ripeness Specific Diversity, Functional Traits, and Implications for Quality and Safety.</title>
        <authorList>
            <consortium name="RefSeq"/>
            <person name="Tenea G.N."/>
            <person name="Cifuentes V."/>
            <person name="Reyes P."/>
            <person name="Cevallos-Vallejos M."/>
        </authorList>
    </citation>
    <scope>NUCLEOTIDE SEQUENCE [LARGE SCALE GENOMIC DNA]</scope>
</reference>
<sequence>MALRGLVWWLRLLKMEPQVPGSNLAASRLLRVMRSKAQNSINLKPLIILFSCFLFLLVLKLGSNYSSNIQNLQSKYINFTAPCHKIPPSLAEALVHYASTNITPQQTYQELQITLRVLEQKSPTNFLIFGLGYDSLMWSMLNYGGKTIFLEESDAWMQDVKKQIPSIEAFHVTYNTKVTEAVQLLHLGKEENCKVVTDPRSSKCHLAIKTFPDEVYNTEWDVIMIDAPTGYKAELPGRMTAIYTAGLLARNKRFGDTDIFVHDIDRWVENKFSMDFLCEGYWKEEVGRIRHFTIPSHRGGVERPFCP</sequence>
<gene>
    <name evidence="7" type="primary">LOC113711231</name>
</gene>
<proteinExistence type="predicted"/>
<evidence type="ECO:0000256" key="3">
    <source>
        <dbReference type="ARBA" id="ARBA00022989"/>
    </source>
</evidence>
<evidence type="ECO:0000313" key="6">
    <source>
        <dbReference type="Proteomes" id="UP001652660"/>
    </source>
</evidence>
<evidence type="ECO:0000313" key="7">
    <source>
        <dbReference type="RefSeq" id="XP_027090207.2"/>
    </source>
</evidence>
<evidence type="ECO:0000256" key="5">
    <source>
        <dbReference type="SAM" id="Phobius"/>
    </source>
</evidence>
<keyword evidence="4 5" id="KW-0472">Membrane</keyword>
<keyword evidence="3 5" id="KW-1133">Transmembrane helix</keyword>
<dbReference type="AlphaFoldDB" id="A0A6P6UKD7"/>
<dbReference type="GO" id="GO:0045492">
    <property type="term" value="P:xylan biosynthetic process"/>
    <property type="evidence" value="ECO:0007669"/>
    <property type="project" value="InterPro"/>
</dbReference>
<organism evidence="6 7">
    <name type="scientific">Coffea arabica</name>
    <name type="common">Arabian coffee</name>
    <dbReference type="NCBI Taxonomy" id="13443"/>
    <lineage>
        <taxon>Eukaryota</taxon>
        <taxon>Viridiplantae</taxon>
        <taxon>Streptophyta</taxon>
        <taxon>Embryophyta</taxon>
        <taxon>Tracheophyta</taxon>
        <taxon>Spermatophyta</taxon>
        <taxon>Magnoliopsida</taxon>
        <taxon>eudicotyledons</taxon>
        <taxon>Gunneridae</taxon>
        <taxon>Pentapetalae</taxon>
        <taxon>asterids</taxon>
        <taxon>lamiids</taxon>
        <taxon>Gentianales</taxon>
        <taxon>Rubiaceae</taxon>
        <taxon>Ixoroideae</taxon>
        <taxon>Gardenieae complex</taxon>
        <taxon>Bertiereae - Coffeeae clade</taxon>
        <taxon>Coffeeae</taxon>
        <taxon>Coffea</taxon>
    </lineage>
</organism>
<comment type="subcellular location">
    <subcellularLocation>
        <location evidence="1">Golgi apparatus membrane</location>
        <topology evidence="1">Single-pass membrane protein</topology>
    </subcellularLocation>
</comment>
<evidence type="ECO:0000256" key="1">
    <source>
        <dbReference type="ARBA" id="ARBA00004194"/>
    </source>
</evidence>
<reference evidence="7" key="2">
    <citation type="submission" date="2025-08" db="UniProtKB">
        <authorList>
            <consortium name="RefSeq"/>
        </authorList>
    </citation>
    <scope>IDENTIFICATION</scope>
    <source>
        <tissue evidence="7">Leaves</tissue>
    </source>
</reference>
<dbReference type="InterPro" id="IPR006514">
    <property type="entry name" value="IRX15/GXM/AGM"/>
</dbReference>
<keyword evidence="6" id="KW-1185">Reference proteome</keyword>
<dbReference type="GO" id="GO:0000139">
    <property type="term" value="C:Golgi membrane"/>
    <property type="evidence" value="ECO:0007669"/>
    <property type="project" value="UniProtKB-SubCell"/>
</dbReference>
<dbReference type="Proteomes" id="UP001652660">
    <property type="component" value="Chromosome 10c"/>
</dbReference>
<dbReference type="Pfam" id="PF21729">
    <property type="entry name" value="IRX15_IRX15L_GXM"/>
    <property type="match status" value="1"/>
</dbReference>